<protein>
    <submittedName>
        <fullName evidence="1">Uncharacterized protein</fullName>
    </submittedName>
</protein>
<keyword evidence="2" id="KW-1185">Reference proteome</keyword>
<organism evidence="1 2">
    <name type="scientific">Vermiconidia calcicola</name>
    <dbReference type="NCBI Taxonomy" id="1690605"/>
    <lineage>
        <taxon>Eukaryota</taxon>
        <taxon>Fungi</taxon>
        <taxon>Dikarya</taxon>
        <taxon>Ascomycota</taxon>
        <taxon>Pezizomycotina</taxon>
        <taxon>Dothideomycetes</taxon>
        <taxon>Dothideomycetidae</taxon>
        <taxon>Mycosphaerellales</taxon>
        <taxon>Extremaceae</taxon>
        <taxon>Vermiconidia</taxon>
    </lineage>
</organism>
<dbReference type="Proteomes" id="UP001281147">
    <property type="component" value="Unassembled WGS sequence"/>
</dbReference>
<gene>
    <name evidence="1" type="ORF">LTR37_017881</name>
</gene>
<accession>A0ACC3MII0</accession>
<dbReference type="EMBL" id="JAUTXU010000239">
    <property type="protein sequence ID" value="KAK3696539.1"/>
    <property type="molecule type" value="Genomic_DNA"/>
</dbReference>
<proteinExistence type="predicted"/>
<reference evidence="1" key="1">
    <citation type="submission" date="2023-07" db="EMBL/GenBank/DDBJ databases">
        <title>Black Yeasts Isolated from many extreme environments.</title>
        <authorList>
            <person name="Coleine C."/>
            <person name="Stajich J.E."/>
            <person name="Selbmann L."/>
        </authorList>
    </citation>
    <scope>NUCLEOTIDE SEQUENCE</scope>
    <source>
        <strain evidence="1">CCFEE 5714</strain>
    </source>
</reference>
<sequence>MSSKAINSAVNRVGQVTQQLSSQAPIKQQLRMSSTANTVHRLNTGAPMPALGFGTWQDKDAQESAVETALKVGYRHIDTARIYGTEPMVAAGIKKSGVPRDQIFITTKLWNNQHDPKSVEPALDASLKDLGVDYVDLYLMHWPSPFQDGDNKFPKDNDGAVIPGSADYVDTYKAMEECQKKGKTKAIGVSNFSQSEMERLLKETSIVPAAHQLEMHPWLQQHGFDKWHNDKGIHIMQYSPFGNQNPIYDGGKDMGKLIEDPTLVEIGKKYGKSGAQVALAWGIAHGRTVLPKSKTESRIKDNLEGDFKLDSEDVEKIDGIDKKLRFNDPSKNFKWNFYADLEGKQG</sequence>
<name>A0ACC3MII0_9PEZI</name>
<evidence type="ECO:0000313" key="2">
    <source>
        <dbReference type="Proteomes" id="UP001281147"/>
    </source>
</evidence>
<comment type="caution">
    <text evidence="1">The sequence shown here is derived from an EMBL/GenBank/DDBJ whole genome shotgun (WGS) entry which is preliminary data.</text>
</comment>
<evidence type="ECO:0000313" key="1">
    <source>
        <dbReference type="EMBL" id="KAK3696539.1"/>
    </source>
</evidence>